<dbReference type="CDD" id="cd09272">
    <property type="entry name" value="RNase_HI_RT_Ty1"/>
    <property type="match status" value="1"/>
</dbReference>
<dbReference type="AlphaFoldDB" id="A0A6J1CDR7"/>
<keyword evidence="1" id="KW-1185">Reference proteome</keyword>
<protein>
    <submittedName>
        <fullName evidence="2">Uncharacterized protein LOC111010547</fullName>
    </submittedName>
</protein>
<evidence type="ECO:0000313" key="2">
    <source>
        <dbReference type="RefSeq" id="XP_022139699.1"/>
    </source>
</evidence>
<proteinExistence type="predicted"/>
<dbReference type="InterPro" id="IPR043502">
    <property type="entry name" value="DNA/RNA_pol_sf"/>
</dbReference>
<dbReference type="RefSeq" id="XP_022139699.1">
    <property type="nucleotide sequence ID" value="XM_022284007.1"/>
</dbReference>
<dbReference type="GeneID" id="111010547"/>
<organism evidence="1 2">
    <name type="scientific">Momordica charantia</name>
    <name type="common">Bitter gourd</name>
    <name type="synonym">Balsam pear</name>
    <dbReference type="NCBI Taxonomy" id="3673"/>
    <lineage>
        <taxon>Eukaryota</taxon>
        <taxon>Viridiplantae</taxon>
        <taxon>Streptophyta</taxon>
        <taxon>Embryophyta</taxon>
        <taxon>Tracheophyta</taxon>
        <taxon>Spermatophyta</taxon>
        <taxon>Magnoliopsida</taxon>
        <taxon>eudicotyledons</taxon>
        <taxon>Gunneridae</taxon>
        <taxon>Pentapetalae</taxon>
        <taxon>rosids</taxon>
        <taxon>fabids</taxon>
        <taxon>Cucurbitales</taxon>
        <taxon>Cucurbitaceae</taxon>
        <taxon>Momordiceae</taxon>
        <taxon>Momordica</taxon>
    </lineage>
</organism>
<evidence type="ECO:0000313" key="1">
    <source>
        <dbReference type="Proteomes" id="UP000504603"/>
    </source>
</evidence>
<dbReference type="KEGG" id="mcha:111010547"/>
<dbReference type="OrthoDB" id="1931513at2759"/>
<accession>A0A6J1CDR7</accession>
<dbReference type="PANTHER" id="PTHR11439">
    <property type="entry name" value="GAG-POL-RELATED RETROTRANSPOSON"/>
    <property type="match status" value="1"/>
</dbReference>
<dbReference type="PANTHER" id="PTHR11439:SF463">
    <property type="entry name" value="REVERSE TRANSCRIPTASE TY1_COPIA-TYPE DOMAIN-CONTAINING PROTEIN"/>
    <property type="match status" value="1"/>
</dbReference>
<sequence length="188" mass="20865">MTDLGALKYFLGLEISYTNNGLFINEAKYTRDVLQRFGMLSAKPCTTPMSLSSTTDIGASCSAEDIRNYRSLIGSLHYLTFTRPDITFAVGKLSQFMHAPWDSHDRRSTSGFVIFLGSNPISWGSKKQSTVSRSSTKAEYRCLASTAAELFCVRQLLKDLHVFSTQSPVLWCDNASAIQLAKNLVFHG</sequence>
<dbReference type="Proteomes" id="UP000504603">
    <property type="component" value="Unplaced"/>
</dbReference>
<dbReference type="SUPFAM" id="SSF56672">
    <property type="entry name" value="DNA/RNA polymerases"/>
    <property type="match status" value="1"/>
</dbReference>
<reference evidence="2" key="1">
    <citation type="submission" date="2025-08" db="UniProtKB">
        <authorList>
            <consortium name="RefSeq"/>
        </authorList>
    </citation>
    <scope>IDENTIFICATION</scope>
    <source>
        <strain evidence="2">OHB3-1</strain>
    </source>
</reference>
<gene>
    <name evidence="2" type="primary">LOC111010547</name>
</gene>
<name>A0A6J1CDR7_MOMCH</name>